<evidence type="ECO:0000256" key="3">
    <source>
        <dbReference type="ARBA" id="ARBA00022989"/>
    </source>
</evidence>
<feature type="compositionally biased region" description="Basic and acidic residues" evidence="5">
    <location>
        <begin position="479"/>
        <end position="504"/>
    </location>
</feature>
<feature type="compositionally biased region" description="Low complexity" evidence="5">
    <location>
        <begin position="538"/>
        <end position="547"/>
    </location>
</feature>
<protein>
    <submittedName>
        <fullName evidence="7">Uncharacterized protein</fullName>
    </submittedName>
</protein>
<evidence type="ECO:0000313" key="8">
    <source>
        <dbReference type="Proteomes" id="UP000777482"/>
    </source>
</evidence>
<dbReference type="GO" id="GO:0016020">
    <property type="term" value="C:membrane"/>
    <property type="evidence" value="ECO:0007669"/>
    <property type="project" value="UniProtKB-SubCell"/>
</dbReference>
<dbReference type="SUPFAM" id="SSF103473">
    <property type="entry name" value="MFS general substrate transporter"/>
    <property type="match status" value="1"/>
</dbReference>
<feature type="transmembrane region" description="Helical" evidence="6">
    <location>
        <begin position="600"/>
        <end position="620"/>
    </location>
</feature>
<evidence type="ECO:0000313" key="7">
    <source>
        <dbReference type="EMBL" id="KAG0659608.1"/>
    </source>
</evidence>
<organism evidence="7 8">
    <name type="scientific">Rhodotorula mucilaginosa</name>
    <name type="common">Yeast</name>
    <name type="synonym">Rhodotorula rubra</name>
    <dbReference type="NCBI Taxonomy" id="5537"/>
    <lineage>
        <taxon>Eukaryota</taxon>
        <taxon>Fungi</taxon>
        <taxon>Dikarya</taxon>
        <taxon>Basidiomycota</taxon>
        <taxon>Pucciniomycotina</taxon>
        <taxon>Microbotryomycetes</taxon>
        <taxon>Sporidiobolales</taxon>
        <taxon>Sporidiobolaceae</taxon>
        <taxon>Rhodotorula</taxon>
    </lineage>
</organism>
<feature type="transmembrane region" description="Helical" evidence="6">
    <location>
        <begin position="312"/>
        <end position="334"/>
    </location>
</feature>
<dbReference type="Pfam" id="PF07690">
    <property type="entry name" value="MFS_1"/>
    <property type="match status" value="2"/>
</dbReference>
<dbReference type="PANTHER" id="PTHR23507:SF1">
    <property type="entry name" value="FI18259P1-RELATED"/>
    <property type="match status" value="1"/>
</dbReference>
<keyword evidence="8" id="KW-1185">Reference proteome</keyword>
<dbReference type="EMBL" id="PUHQ01000052">
    <property type="protein sequence ID" value="KAG0659608.1"/>
    <property type="molecule type" value="Genomic_DNA"/>
</dbReference>
<feature type="transmembrane region" description="Helical" evidence="6">
    <location>
        <begin position="182"/>
        <end position="201"/>
    </location>
</feature>
<feature type="transmembrane region" description="Helical" evidence="6">
    <location>
        <begin position="373"/>
        <end position="400"/>
    </location>
</feature>
<feature type="region of interest" description="Disordered" evidence="5">
    <location>
        <begin position="533"/>
        <end position="555"/>
    </location>
</feature>
<feature type="transmembrane region" description="Helical" evidence="6">
    <location>
        <begin position="447"/>
        <end position="469"/>
    </location>
</feature>
<feature type="transmembrane region" description="Helical" evidence="6">
    <location>
        <begin position="632"/>
        <end position="657"/>
    </location>
</feature>
<dbReference type="Proteomes" id="UP000777482">
    <property type="component" value="Unassembled WGS sequence"/>
</dbReference>
<evidence type="ECO:0000256" key="1">
    <source>
        <dbReference type="ARBA" id="ARBA00004141"/>
    </source>
</evidence>
<feature type="region of interest" description="Disordered" evidence="5">
    <location>
        <begin position="1"/>
        <end position="47"/>
    </location>
</feature>
<name>A0A9P6VZP7_RHOMI</name>
<dbReference type="Gene3D" id="1.20.1250.20">
    <property type="entry name" value="MFS general substrate transporter like domains"/>
    <property type="match status" value="1"/>
</dbReference>
<feature type="compositionally biased region" description="Low complexity" evidence="5">
    <location>
        <begin position="875"/>
        <end position="885"/>
    </location>
</feature>
<evidence type="ECO:0000256" key="5">
    <source>
        <dbReference type="SAM" id="MobiDB-lite"/>
    </source>
</evidence>
<evidence type="ECO:0000256" key="6">
    <source>
        <dbReference type="SAM" id="Phobius"/>
    </source>
</evidence>
<dbReference type="InterPro" id="IPR011701">
    <property type="entry name" value="MFS"/>
</dbReference>
<keyword evidence="4 6" id="KW-0472">Membrane</keyword>
<keyword evidence="3 6" id="KW-1133">Transmembrane helix</keyword>
<feature type="transmembrane region" description="Helical" evidence="6">
    <location>
        <begin position="733"/>
        <end position="756"/>
    </location>
</feature>
<gene>
    <name evidence="7" type="ORF">C6P46_005099</name>
</gene>
<dbReference type="AlphaFoldDB" id="A0A9P6VZP7"/>
<feature type="region of interest" description="Disordered" evidence="5">
    <location>
        <begin position="479"/>
        <end position="510"/>
    </location>
</feature>
<feature type="region of interest" description="Disordered" evidence="5">
    <location>
        <begin position="107"/>
        <end position="167"/>
    </location>
</feature>
<feature type="transmembrane region" description="Helical" evidence="6">
    <location>
        <begin position="412"/>
        <end position="435"/>
    </location>
</feature>
<feature type="transmembrane region" description="Helical" evidence="6">
    <location>
        <begin position="346"/>
        <end position="367"/>
    </location>
</feature>
<dbReference type="InterPro" id="IPR036259">
    <property type="entry name" value="MFS_trans_sf"/>
</dbReference>
<keyword evidence="2 6" id="KW-0812">Transmembrane</keyword>
<feature type="transmembrane region" description="Helical" evidence="6">
    <location>
        <begin position="702"/>
        <end position="721"/>
    </location>
</feature>
<feature type="region of interest" description="Disordered" evidence="5">
    <location>
        <begin position="835"/>
        <end position="918"/>
    </location>
</feature>
<evidence type="ECO:0000256" key="4">
    <source>
        <dbReference type="ARBA" id="ARBA00023136"/>
    </source>
</evidence>
<feature type="transmembrane region" description="Helical" evidence="6">
    <location>
        <begin position="802"/>
        <end position="821"/>
    </location>
</feature>
<sequence length="918" mass="99398">MATRPTDSEAAASPPAPSTPSLPIEVAWSASDPDPNPDLHSDEDSDAQRIESRFHLPPHHLASDTALYEGDAPNVLADNVLLHPPSAAPRPSIGSRASSWRSALFDTPQRDASSLDEAARSDSKNPRSRRRRDDDDDDDHRYDDNGDQQQGESEEEEEDHRDEHARNKSRYRKMPWHKRPSPIWFIPGTLVFALTMGMTIAPKLEIYTQLICRALPVDESGVTVPPPMIELGGGGGGGGVVGTPGPVWNKHPLNTTTSGSASSTSTILLEWNDYGSKATNVSSRATSASNSPISDGEWAKQCHKSRAVQSQVAQLALLLSLLMGILSSLTTGFWGAFSDRRGRKPVLILALCGSLAMDVVFLLTVYYHSTLSYNFLLLGPILDGLVGGYSTAQATTAAYVSDTTSPGSRAKIFSAIGGLMYGGFAIGPVLGSFLITHSSSSRLGGGILAPFYAALAMHAAYLLFLAVLLPESLSRERQQAARERHEAERAERRRMDREQEEQAHGGRRSRWRKVLKTAARPLAFLKPVALLLPQKPRSGGSTTTGTTPPVDPEDRTNIEWGAHLSEYWNPEEVWKSPDPNKTMLGAPGAGGADWTLTKIAAAWACYMCIMAVMSVKLMYANYTFGWGAAEDGYYLSFLGVLRVVMLVGLIPLLIKLVRRKPAPIPMRPRPAGSSKEATTWDHEKRWLRVVHDSHFDLALARWSLLLDLFGFALFLLAPYLLPSSLRGSSQHIALFLTAAVLQSMGSGASPAIQSLALAHASPRDAGRLFASLSVVQSIALQVIGPILFSVLFMQTVGRWSEAVFALASLFAAVAVGTLSLVKLRTVVVPEPAAYRDRDHHSGQPDLESSGAGRLGRGSEYEFDTSATPNLRFDKSSSTTTTTTTTPAMMATEDLVDVDADAADSSPSSQALRGRKRSR</sequence>
<evidence type="ECO:0000256" key="2">
    <source>
        <dbReference type="ARBA" id="ARBA00022692"/>
    </source>
</evidence>
<dbReference type="GO" id="GO:0022857">
    <property type="term" value="F:transmembrane transporter activity"/>
    <property type="evidence" value="ECO:0007669"/>
    <property type="project" value="InterPro"/>
</dbReference>
<dbReference type="PANTHER" id="PTHR23507">
    <property type="entry name" value="ZGC:174356"/>
    <property type="match status" value="1"/>
</dbReference>
<comment type="subcellular location">
    <subcellularLocation>
        <location evidence="1">Membrane</location>
        <topology evidence="1">Multi-pass membrane protein</topology>
    </subcellularLocation>
</comment>
<feature type="compositionally biased region" description="Basic and acidic residues" evidence="5">
    <location>
        <begin position="37"/>
        <end position="47"/>
    </location>
</feature>
<proteinExistence type="predicted"/>
<reference evidence="7 8" key="1">
    <citation type="submission" date="2020-11" db="EMBL/GenBank/DDBJ databases">
        <title>Kefir isolates.</title>
        <authorList>
            <person name="Marcisauskas S."/>
            <person name="Kim Y."/>
            <person name="Blasche S."/>
        </authorList>
    </citation>
    <scope>NUCLEOTIDE SEQUENCE [LARGE SCALE GENOMIC DNA]</scope>
    <source>
        <strain evidence="7 8">KR</strain>
    </source>
</reference>
<accession>A0A9P6VZP7</accession>
<feature type="transmembrane region" description="Helical" evidence="6">
    <location>
        <begin position="768"/>
        <end position="790"/>
    </location>
</feature>
<dbReference type="OrthoDB" id="3026777at2759"/>
<comment type="caution">
    <text evidence="7">The sequence shown here is derived from an EMBL/GenBank/DDBJ whole genome shotgun (WGS) entry which is preliminary data.</text>
</comment>